<dbReference type="SUPFAM" id="SSF52540">
    <property type="entry name" value="P-loop containing nucleoside triphosphate hydrolases"/>
    <property type="match status" value="1"/>
</dbReference>
<evidence type="ECO:0000259" key="1">
    <source>
        <dbReference type="Pfam" id="PF13173"/>
    </source>
</evidence>
<dbReference type="EMBL" id="AL445065">
    <property type="protein sequence ID" value="CAC11862.1"/>
    <property type="molecule type" value="Genomic_DNA"/>
</dbReference>
<dbReference type="InterPro" id="IPR027417">
    <property type="entry name" value="P-loop_NTPase"/>
</dbReference>
<evidence type="ECO:0000259" key="2">
    <source>
        <dbReference type="Pfam" id="PF13635"/>
    </source>
</evidence>
<dbReference type="HOGENOM" id="CLU_041527_0_1_2"/>
<dbReference type="PANTHER" id="PTHR33295:SF8">
    <property type="entry name" value="AAA+ ATPASE DOMAIN-CONTAINING PROTEIN"/>
    <property type="match status" value="1"/>
</dbReference>
<reference evidence="3 4" key="1">
    <citation type="journal article" date="2000" name="Nature">
        <title>The genome sequence of the thermoacidophilic scavenger Thermoplasma acidophilum.</title>
        <authorList>
            <person name="Ruepp A."/>
            <person name="Graml W."/>
            <person name="Santos-Martinez M.L."/>
            <person name="Koretke K.K."/>
            <person name="Volker C."/>
            <person name="Mewes H.W."/>
            <person name="Frishman D."/>
            <person name="Stocker S."/>
            <person name="Lupas A.N."/>
            <person name="Baumeister W."/>
        </authorList>
    </citation>
    <scope>NUCLEOTIDE SEQUENCE [LARGE SCALE GENOMIC DNA]</scope>
    <source>
        <strain evidence="4">ATCC 25905 / DSM 1728 / JCM 9062 / NBRC 15155 / AMRC-C165</strain>
    </source>
</reference>
<feature type="domain" description="AAA" evidence="1">
    <location>
        <begin position="41"/>
        <end position="174"/>
    </location>
</feature>
<dbReference type="eggNOG" id="arCOG03167">
    <property type="taxonomic scope" value="Archaea"/>
</dbReference>
<sequence>MNERMLYRFNEWWITGTVRSDLTGRFRRMDYPALKRLIDDRSIVLFYGLRRVGKTTIMYQIISDLLKDGTEPERILYFSFDESSGDIDEMISLYAETVLKKPITEAPRIYMFLDEVQKAEDWENRIKIFYDLYPNIKFVLSGSSSLNVLKGSSETLAGRIVLVKIEPLSFSEFCKLKGHEVPYEKVAYARDILSPMLMEYIEKGGFPELVWENDPYKIRSYVRSIVIDRIVTRDIPQEFGIRDMDLMRRLMETILMNPGVILNLDKISSSFGRNRITISNFISYMEYAFLIRTVSNYRPGVEAASRKLKKVYPYTPAFYLAMLAPQDAYDAGKLMENAMAAILSPGYYFRAGNTEIDFVLDHGGVRIPIEVKSGNYDISDFSRALKKMRSDSGILVDQGSMAVKKIDDTTIFQYPMYRNGPISEQDHGGISFQVRWIDRIL</sequence>
<feature type="domain" description="DUF4143" evidence="2">
    <location>
        <begin position="233"/>
        <end position="374"/>
    </location>
</feature>
<protein>
    <recommendedName>
        <fullName evidence="5">AAA domain-containing protein</fullName>
    </recommendedName>
</protein>
<dbReference type="AlphaFoldDB" id="Q9HK77"/>
<dbReference type="KEGG" id="tac:Ta0724"/>
<dbReference type="Pfam" id="PF13173">
    <property type="entry name" value="AAA_14"/>
    <property type="match status" value="1"/>
</dbReference>
<dbReference type="InterPro" id="IPR041682">
    <property type="entry name" value="AAA_14"/>
</dbReference>
<dbReference type="InterPro" id="IPR025420">
    <property type="entry name" value="DUF4143"/>
</dbReference>
<evidence type="ECO:0000313" key="4">
    <source>
        <dbReference type="Proteomes" id="UP000001024"/>
    </source>
</evidence>
<evidence type="ECO:0008006" key="5">
    <source>
        <dbReference type="Google" id="ProtNLM"/>
    </source>
</evidence>
<dbReference type="STRING" id="273075.gene:9571944"/>
<dbReference type="OrthoDB" id="134886at2157"/>
<keyword evidence="4" id="KW-1185">Reference proteome</keyword>
<gene>
    <name evidence="3" type="ordered locus">Ta0724</name>
</gene>
<dbReference type="Pfam" id="PF13635">
    <property type="entry name" value="DUF4143"/>
    <property type="match status" value="1"/>
</dbReference>
<dbReference type="PANTHER" id="PTHR33295">
    <property type="entry name" value="ATPASE"/>
    <property type="match status" value="1"/>
</dbReference>
<proteinExistence type="predicted"/>
<dbReference type="RefSeq" id="WP_010901142.1">
    <property type="nucleotide sequence ID" value="NC_002578.1"/>
</dbReference>
<dbReference type="EnsemblBacteria" id="CAC11862">
    <property type="protein sequence ID" value="CAC11862"/>
    <property type="gene ID" value="CAC11862"/>
</dbReference>
<dbReference type="Proteomes" id="UP000001024">
    <property type="component" value="Chromosome"/>
</dbReference>
<evidence type="ECO:0000313" key="3">
    <source>
        <dbReference type="EMBL" id="CAC11862.1"/>
    </source>
</evidence>
<dbReference type="InParanoid" id="Q9HK77"/>
<accession>Q9HK77</accession>
<dbReference type="PaxDb" id="273075-Ta0724"/>
<dbReference type="Gene3D" id="3.40.50.300">
    <property type="entry name" value="P-loop containing nucleotide triphosphate hydrolases"/>
    <property type="match status" value="1"/>
</dbReference>
<organism evidence="3 4">
    <name type="scientific">Thermoplasma acidophilum (strain ATCC 25905 / DSM 1728 / JCM 9062 / NBRC 15155 / AMRC-C165)</name>
    <dbReference type="NCBI Taxonomy" id="273075"/>
    <lineage>
        <taxon>Archaea</taxon>
        <taxon>Methanobacteriati</taxon>
        <taxon>Thermoplasmatota</taxon>
        <taxon>Thermoplasmata</taxon>
        <taxon>Thermoplasmatales</taxon>
        <taxon>Thermoplasmataceae</taxon>
        <taxon>Thermoplasma</taxon>
    </lineage>
</organism>
<name>Q9HK77_THEAC</name>